<dbReference type="EMBL" id="QJKJ01001964">
    <property type="protein sequence ID" value="RDY04995.1"/>
    <property type="molecule type" value="Genomic_DNA"/>
</dbReference>
<dbReference type="AlphaFoldDB" id="A0A371HQD4"/>
<evidence type="ECO:0000313" key="3">
    <source>
        <dbReference type="Proteomes" id="UP000257109"/>
    </source>
</evidence>
<dbReference type="Pfam" id="PF07727">
    <property type="entry name" value="RVT_2"/>
    <property type="match status" value="1"/>
</dbReference>
<proteinExistence type="predicted"/>
<name>A0A371HQD4_MUCPR</name>
<dbReference type="InterPro" id="IPR013103">
    <property type="entry name" value="RVT_2"/>
</dbReference>
<accession>A0A371HQD4</accession>
<dbReference type="Proteomes" id="UP000257109">
    <property type="component" value="Unassembled WGS sequence"/>
</dbReference>
<organism evidence="2 3">
    <name type="scientific">Mucuna pruriens</name>
    <name type="common">Velvet bean</name>
    <name type="synonym">Dolichos pruriens</name>
    <dbReference type="NCBI Taxonomy" id="157652"/>
    <lineage>
        <taxon>Eukaryota</taxon>
        <taxon>Viridiplantae</taxon>
        <taxon>Streptophyta</taxon>
        <taxon>Embryophyta</taxon>
        <taxon>Tracheophyta</taxon>
        <taxon>Spermatophyta</taxon>
        <taxon>Magnoliopsida</taxon>
        <taxon>eudicotyledons</taxon>
        <taxon>Gunneridae</taxon>
        <taxon>Pentapetalae</taxon>
        <taxon>rosids</taxon>
        <taxon>fabids</taxon>
        <taxon>Fabales</taxon>
        <taxon>Fabaceae</taxon>
        <taxon>Papilionoideae</taxon>
        <taxon>50 kb inversion clade</taxon>
        <taxon>NPAAA clade</taxon>
        <taxon>indigoferoid/millettioid clade</taxon>
        <taxon>Phaseoleae</taxon>
        <taxon>Mucuna</taxon>
    </lineage>
</organism>
<sequence length="78" mass="8793">MLEEEEFSTTSTVNKDPAPITWELVDPPPNKKPIALKWVYKVKFNPKGEVVKHKAKLVAKVTRIEIVRLVVAIAINAD</sequence>
<feature type="domain" description="Reverse transcriptase Ty1/copia-type" evidence="1">
    <location>
        <begin position="21"/>
        <end position="60"/>
    </location>
</feature>
<evidence type="ECO:0000259" key="1">
    <source>
        <dbReference type="Pfam" id="PF07727"/>
    </source>
</evidence>
<protein>
    <recommendedName>
        <fullName evidence="1">Reverse transcriptase Ty1/copia-type domain-containing protein</fullName>
    </recommendedName>
</protein>
<keyword evidence="3" id="KW-1185">Reference proteome</keyword>
<evidence type="ECO:0000313" key="2">
    <source>
        <dbReference type="EMBL" id="RDY04995.1"/>
    </source>
</evidence>
<reference evidence="2" key="1">
    <citation type="submission" date="2018-05" db="EMBL/GenBank/DDBJ databases">
        <title>Draft genome of Mucuna pruriens seed.</title>
        <authorList>
            <person name="Nnadi N.E."/>
            <person name="Vos R."/>
            <person name="Hasami M.H."/>
            <person name="Devisetty U.K."/>
            <person name="Aguiy J.C."/>
        </authorList>
    </citation>
    <scope>NUCLEOTIDE SEQUENCE [LARGE SCALE GENOMIC DNA]</scope>
    <source>
        <strain evidence="2">JCA_2017</strain>
    </source>
</reference>
<comment type="caution">
    <text evidence="2">The sequence shown here is derived from an EMBL/GenBank/DDBJ whole genome shotgun (WGS) entry which is preliminary data.</text>
</comment>
<feature type="non-terminal residue" evidence="2">
    <location>
        <position position="1"/>
    </location>
</feature>
<gene>
    <name evidence="2" type="ORF">CR513_11210</name>
</gene>